<reference evidence="2 3" key="1">
    <citation type="journal article" date="2018" name="Mol. Biol. Evol.">
        <title>Broad Genomic Sampling Reveals a Smut Pathogenic Ancestry of the Fungal Clade Ustilaginomycotina.</title>
        <authorList>
            <person name="Kijpornyongpan T."/>
            <person name="Mondo S.J."/>
            <person name="Barry K."/>
            <person name="Sandor L."/>
            <person name="Lee J."/>
            <person name="Lipzen A."/>
            <person name="Pangilinan J."/>
            <person name="LaButti K."/>
            <person name="Hainaut M."/>
            <person name="Henrissat B."/>
            <person name="Grigoriev I.V."/>
            <person name="Spatafora J.W."/>
            <person name="Aime M.C."/>
        </authorList>
    </citation>
    <scope>NUCLEOTIDE SEQUENCE [LARGE SCALE GENOMIC DNA]</scope>
    <source>
        <strain evidence="2 3">MCA 4658</strain>
    </source>
</reference>
<accession>A0A316VRF2</accession>
<dbReference type="AlphaFoldDB" id="A0A316VRF2"/>
<dbReference type="InParanoid" id="A0A316VRF2"/>
<dbReference type="GeneID" id="37037145"/>
<organism evidence="2 3">
    <name type="scientific">Ceraceosorus guamensis</name>
    <dbReference type="NCBI Taxonomy" id="1522189"/>
    <lineage>
        <taxon>Eukaryota</taxon>
        <taxon>Fungi</taxon>
        <taxon>Dikarya</taxon>
        <taxon>Basidiomycota</taxon>
        <taxon>Ustilaginomycotina</taxon>
        <taxon>Exobasidiomycetes</taxon>
        <taxon>Ceraceosorales</taxon>
        <taxon>Ceraceosoraceae</taxon>
        <taxon>Ceraceosorus</taxon>
    </lineage>
</organism>
<keyword evidence="3" id="KW-1185">Reference proteome</keyword>
<dbReference type="RefSeq" id="XP_025367252.1">
    <property type="nucleotide sequence ID" value="XM_025515275.1"/>
</dbReference>
<evidence type="ECO:0000256" key="1">
    <source>
        <dbReference type="SAM" id="MobiDB-lite"/>
    </source>
</evidence>
<dbReference type="Proteomes" id="UP000245783">
    <property type="component" value="Unassembled WGS sequence"/>
</dbReference>
<feature type="region of interest" description="Disordered" evidence="1">
    <location>
        <begin position="181"/>
        <end position="228"/>
    </location>
</feature>
<feature type="compositionally biased region" description="Polar residues" evidence="1">
    <location>
        <begin position="200"/>
        <end position="221"/>
    </location>
</feature>
<evidence type="ECO:0000313" key="3">
    <source>
        <dbReference type="Proteomes" id="UP000245783"/>
    </source>
</evidence>
<dbReference type="EMBL" id="KZ819430">
    <property type="protein sequence ID" value="PWN40092.1"/>
    <property type="molecule type" value="Genomic_DNA"/>
</dbReference>
<gene>
    <name evidence="2" type="ORF">IE81DRAFT_331874</name>
</gene>
<name>A0A316VRF2_9BASI</name>
<protein>
    <submittedName>
        <fullName evidence="2">Uncharacterized protein</fullName>
    </submittedName>
</protein>
<feature type="compositionally biased region" description="Acidic residues" evidence="1">
    <location>
        <begin position="181"/>
        <end position="194"/>
    </location>
</feature>
<sequence>MQAPADCHLCELLVCLDSLLLDKGLVFLTLIGEVVAITAATPELPPTPKQTTKFTRLSMIISKPQLEPVDVQRHNNDCCPTAIALHHAQLVFSAAAFTALGALTCSLCRRSIICKDKPRYLFLCSLSEESWAGVKCYTSIKVDKKSVPYETELAASASHQVGLVINQMFWVKQAQKIAEEDSAGAEGQEEEDDVSDSKLQRISRSPTFKRSSMALTSSSPSKRVRKEEPTNKLLRCAKIASQRGKKDLIDVFLEEAAKQYKACMKDGGKLERRKLVNKEQAFLTKLMEEMGEEGPLFESLGELYDHVLLGKEAYMLIFGGQGTFKPSMCLDIICGHIKHLVDCYWAFEQTLSDLGQSLQLAVSTGNATSIGILHHNLSIIDHEMSSAPWTELLIEMHHSKLMGSPNLLKTAGTDVKKISKDLDNKHQDSLQYKNSSSHELLTVLKLMLLMPAPPTP</sequence>
<proteinExistence type="predicted"/>
<evidence type="ECO:0000313" key="2">
    <source>
        <dbReference type="EMBL" id="PWN40092.1"/>
    </source>
</evidence>